<dbReference type="InterPro" id="IPR036691">
    <property type="entry name" value="Endo/exonu/phosph_ase_sf"/>
</dbReference>
<dbReference type="AlphaFoldDB" id="A0ABD1BYM3"/>
<dbReference type="PROSITE" id="PS50878">
    <property type="entry name" value="RT_POL"/>
    <property type="match status" value="1"/>
</dbReference>
<dbReference type="Proteomes" id="UP001558713">
    <property type="component" value="Unassembled WGS sequence"/>
</dbReference>
<dbReference type="Gene3D" id="3.60.10.10">
    <property type="entry name" value="Endonuclease/exonuclease/phosphatase"/>
    <property type="match status" value="1"/>
</dbReference>
<organism evidence="3 4">
    <name type="scientific">Cardamine amara subsp. amara</name>
    <dbReference type="NCBI Taxonomy" id="228776"/>
    <lineage>
        <taxon>Eukaryota</taxon>
        <taxon>Viridiplantae</taxon>
        <taxon>Streptophyta</taxon>
        <taxon>Embryophyta</taxon>
        <taxon>Tracheophyta</taxon>
        <taxon>Spermatophyta</taxon>
        <taxon>Magnoliopsida</taxon>
        <taxon>eudicotyledons</taxon>
        <taxon>Gunneridae</taxon>
        <taxon>Pentapetalae</taxon>
        <taxon>rosids</taxon>
        <taxon>malvids</taxon>
        <taxon>Brassicales</taxon>
        <taxon>Brassicaceae</taxon>
        <taxon>Cardamineae</taxon>
        <taxon>Cardamine</taxon>
    </lineage>
</organism>
<reference evidence="3 4" key="1">
    <citation type="submission" date="2024-04" db="EMBL/GenBank/DDBJ databases">
        <title>Genome assembly C_amara_ONT_v2.</title>
        <authorList>
            <person name="Yant L."/>
            <person name="Moore C."/>
            <person name="Slenker M."/>
        </authorList>
    </citation>
    <scope>NUCLEOTIDE SEQUENCE [LARGE SCALE GENOMIC DNA]</scope>
    <source>
        <tissue evidence="3">Leaf</tissue>
    </source>
</reference>
<proteinExistence type="predicted"/>
<evidence type="ECO:0000256" key="1">
    <source>
        <dbReference type="SAM" id="MobiDB-lite"/>
    </source>
</evidence>
<feature type="region of interest" description="Disordered" evidence="1">
    <location>
        <begin position="1028"/>
        <end position="1051"/>
    </location>
</feature>
<dbReference type="InterPro" id="IPR000477">
    <property type="entry name" value="RT_dom"/>
</dbReference>
<dbReference type="PANTHER" id="PTHR33116">
    <property type="entry name" value="REVERSE TRANSCRIPTASE ZINC-BINDING DOMAIN-CONTAINING PROTEIN-RELATED-RELATED"/>
    <property type="match status" value="1"/>
</dbReference>
<dbReference type="InterPro" id="IPR043502">
    <property type="entry name" value="DNA/RNA_pol_sf"/>
</dbReference>
<accession>A0ABD1BYM3</accession>
<dbReference type="EMBL" id="JBANAX010000101">
    <property type="protein sequence ID" value="KAL1222313.1"/>
    <property type="molecule type" value="Genomic_DNA"/>
</dbReference>
<evidence type="ECO:0000259" key="2">
    <source>
        <dbReference type="PROSITE" id="PS50878"/>
    </source>
</evidence>
<name>A0ABD1BYM3_CARAN</name>
<dbReference type="SUPFAM" id="SSF56672">
    <property type="entry name" value="DNA/RNA polymerases"/>
    <property type="match status" value="1"/>
</dbReference>
<comment type="caution">
    <text evidence="3">The sequence shown here is derived from an EMBL/GenBank/DDBJ whole genome shotgun (WGS) entry which is preliminary data.</text>
</comment>
<dbReference type="CDD" id="cd01650">
    <property type="entry name" value="RT_nLTR_like"/>
    <property type="match status" value="1"/>
</dbReference>
<sequence length="1051" mass="119150">MGGDQFELEEDQKQRSFFFEKNGKNLYWFTLNSSISLGANSQRLVDLGRIQTRFLSSGDHSAWLYVIELRREPGFAITWKQCKIVMVISFVYAVNCKAGRQLLWEDLTKLAQDLIISKKPWAALGDFNQILNLSEKSTLGTRIMQGMTQLWDSLSHSGLFDITSRGKTYTWWNNQELNPIAKELDRILINDQCQLTFPYAYGLFGDLDASDHCPASIIFKDGNQAKRSFMISHFLLQHEDFLPRGALHWQNSNMAGSSMFTLSKKLKTLKGVLRDINMEHFSGLELRVQEAHASLIACQNAFLMNPSMQLAGLEKVAHQAWLKLAEAEEKFLLQKSRVQWIDSGDCNSSFFHRTVAARRANNKIHYVLDSAEERIESLEDMQSHCVSYYIYLLGGEPRSLSESDRTLIASLTPLKCSDIVRLSLQEMFTPEEIKREVFALPSNKTPGPDGYTGEFFKRAWDIVGEDFTNAVLECFMSGKILKQWNCTAITLVPKKIGVERIRDFRPISCCNVVYKVVSKLLARRLEPLLPDMIVNSQSAFVKGRLLVENVLLASELVQGFNKKNNSPRGLLQVDLRTAFDSISWEFILMMLEAANFFVIFINWIRNCITTPSFSITVNGDLCGFFPGKRGLRKGDPLCPFLFVMSMEVLGEMLKRKFKLEIIGLHPLGKNPMVTHLAFADDIMIFFDGKEASLAGISKTLQDFQELSGLGINRNKTMLFHAGLNPQESRSILNLGFLIGSMPIRYLGLPLLHRRLRRSDYSPLIDKISSRMHHWTVKSLSFAGRLQLITSVVYILVNFWLSAFALPKGCLKEIQSMCTRFLWAGDLEKKAAAKVAWKDLCLPKSEGGMGLRDFVIWNKVLNLRLLWLLISGTGSLWVAWNREHMLKRTSIWAVEIQTNSSSMWKYIMALQPLAKTLVTCDIGDGLSTSFWLDNWTPHGPLHDFLGPDGPRKMGILISGTVAQATSSRGWRLPSPRTRSQQLLALRNTLINTPLPHETRGPDCFMWGLPPQTLPSSLPRKLGTIFDQQHLRPHGTRSSSSKDQFLGMPSHFG</sequence>
<feature type="domain" description="Reverse transcriptase" evidence="2">
    <location>
        <begin position="473"/>
        <end position="750"/>
    </location>
</feature>
<evidence type="ECO:0000313" key="4">
    <source>
        <dbReference type="Proteomes" id="UP001558713"/>
    </source>
</evidence>
<dbReference type="PANTHER" id="PTHR33116:SF80">
    <property type="entry name" value="REVERSE TRANSCRIPTASE ZINC-BINDING DOMAIN-CONTAINING PROTEIN"/>
    <property type="match status" value="1"/>
</dbReference>
<dbReference type="SUPFAM" id="SSF56219">
    <property type="entry name" value="DNase I-like"/>
    <property type="match status" value="1"/>
</dbReference>
<protein>
    <submittedName>
        <fullName evidence="3">Ribonuclease H protein</fullName>
    </submittedName>
</protein>
<keyword evidence="4" id="KW-1185">Reference proteome</keyword>
<dbReference type="Pfam" id="PF00078">
    <property type="entry name" value="RVT_1"/>
    <property type="match status" value="1"/>
</dbReference>
<evidence type="ECO:0000313" key="3">
    <source>
        <dbReference type="EMBL" id="KAL1222313.1"/>
    </source>
</evidence>
<gene>
    <name evidence="3" type="ORF">V5N11_012780</name>
</gene>